<reference evidence="16" key="1">
    <citation type="journal article" date="2012" name="MBio">
        <title>Comparative genome analysis of Trichophyton rubrum and related dermatophytes reveals candidate genes involved in infection.</title>
        <authorList>
            <person name="Martinez D.A."/>
            <person name="Oliver B.G."/>
            <person name="Graeser Y."/>
            <person name="Goldberg J.M."/>
            <person name="Li W."/>
            <person name="Martinez-Rossi N.M."/>
            <person name="Monod M."/>
            <person name="Shelest E."/>
            <person name="Barton R.C."/>
            <person name="Birch E."/>
            <person name="Brakhage A.A."/>
            <person name="Chen Z."/>
            <person name="Gurr S.J."/>
            <person name="Heiman D."/>
            <person name="Heitman J."/>
            <person name="Kosti I."/>
            <person name="Rossi A."/>
            <person name="Saif S."/>
            <person name="Samalova M."/>
            <person name="Saunders C.W."/>
            <person name="Shea T."/>
            <person name="Summerbell R.C."/>
            <person name="Xu J."/>
            <person name="Young S."/>
            <person name="Zeng Q."/>
            <person name="Birren B.W."/>
            <person name="Cuomo C.A."/>
            <person name="White T.C."/>
        </authorList>
    </citation>
    <scope>NUCLEOTIDE SEQUENCE [LARGE SCALE GENOMIC DNA]</scope>
    <source>
        <strain evidence="16">ATCC MYA-4606 / CBS 127.97</strain>
    </source>
</reference>
<keyword evidence="16" id="KW-1185">Reference proteome</keyword>
<dbReference type="FunFam" id="3.90.230.10:FF:000005">
    <property type="entry name" value="FACT complex subunit spt16"/>
    <property type="match status" value="1"/>
</dbReference>
<dbReference type="InterPro" id="IPR029149">
    <property type="entry name" value="Creatin/AminoP/Spt16_N"/>
</dbReference>
<dbReference type="VEuPathDB" id="FungiDB:TEQG_06186"/>
<dbReference type="InterPro" id="IPR000994">
    <property type="entry name" value="Pept_M24"/>
</dbReference>
<dbReference type="Pfam" id="PF00557">
    <property type="entry name" value="Peptidase_M24"/>
    <property type="match status" value="1"/>
</dbReference>
<dbReference type="PANTHER" id="PTHR13980">
    <property type="entry name" value="CDC68 RELATED"/>
    <property type="match status" value="1"/>
</dbReference>
<keyword evidence="6" id="KW-0175">Coiled coil</keyword>
<dbReference type="InterPro" id="IPR013719">
    <property type="entry name" value="RTT106/SPT16-like_middle_dom"/>
</dbReference>
<dbReference type="GO" id="GO:0010468">
    <property type="term" value="P:regulation of gene expression"/>
    <property type="evidence" value="ECO:0007669"/>
    <property type="project" value="UniProtKB-ARBA"/>
</dbReference>
<dbReference type="InterPro" id="IPR036005">
    <property type="entry name" value="Creatinase/aminopeptidase-like"/>
</dbReference>
<organism evidence="15 16">
    <name type="scientific">Trichophyton equinum (strain ATCC MYA-4606 / CBS 127.97)</name>
    <name type="common">Horse ringworm fungus</name>
    <dbReference type="NCBI Taxonomy" id="559882"/>
    <lineage>
        <taxon>Eukaryota</taxon>
        <taxon>Fungi</taxon>
        <taxon>Dikarya</taxon>
        <taxon>Ascomycota</taxon>
        <taxon>Pezizomycotina</taxon>
        <taxon>Eurotiomycetes</taxon>
        <taxon>Eurotiomycetidae</taxon>
        <taxon>Onygenales</taxon>
        <taxon>Arthrodermataceae</taxon>
        <taxon>Trichophyton</taxon>
    </lineage>
</organism>
<evidence type="ECO:0000256" key="2">
    <source>
        <dbReference type="ARBA" id="ARBA00022454"/>
    </source>
</evidence>
<dbReference type="Pfam" id="PF14826">
    <property type="entry name" value="FACT-Spt16_Nlob"/>
    <property type="match status" value="1"/>
</dbReference>
<evidence type="ECO:0000259" key="12">
    <source>
        <dbReference type="SMART" id="SM01285"/>
    </source>
</evidence>
<feature type="compositionally biased region" description="Basic and acidic residues" evidence="11">
    <location>
        <begin position="823"/>
        <end position="842"/>
    </location>
</feature>
<dbReference type="eggNOG" id="KOG1189">
    <property type="taxonomic scope" value="Eukaryota"/>
</dbReference>
<evidence type="ECO:0000256" key="11">
    <source>
        <dbReference type="SAM" id="MobiDB-lite"/>
    </source>
</evidence>
<feature type="domain" description="FACT complex subunit SPT16 middle" evidence="13">
    <location>
        <begin position="509"/>
        <end position="638"/>
    </location>
</feature>
<dbReference type="EMBL" id="DS995758">
    <property type="protein sequence ID" value="EGE07277.1"/>
    <property type="molecule type" value="Genomic_DNA"/>
</dbReference>
<evidence type="ECO:0000313" key="15">
    <source>
        <dbReference type="EMBL" id="EGE07277.1"/>
    </source>
</evidence>
<evidence type="ECO:0000256" key="1">
    <source>
        <dbReference type="ARBA" id="ARBA00010779"/>
    </source>
</evidence>
<sequence>MGDAIKIDATTFSTRLSSFYSAWKADKRSANQVFGGASSIVILMGKTEDSNSFQKNNAMHFWLLGYEFPATLFLFTMEAMYVVTTAKKAKHLEPLQGGKIPVELLITSRDAEQKTKIFEKCLDIIKNSGKKVGTLPKDASSGPFAEEWKRMFGDISKDIEEVDISPALSAHAFSVKGPEELTSMRNAARACSGLMSEYFVDEMSELLDEEKKMSHKTLSGKIEAKIDDAKFFNKLAKLPTGFDAQQIDWAYGPVVQSGGNYDLRFSATPDDKNLSPGIIIAGFGIRYKTYAAAIARTFLVDPSKSQEANYGFLLAIYDAVVKDIRDGTVVKDLYNKALGMIKAKKPELEKHFVRNIGAGIGIELRDANMLLNGKNTKTLRSGMTLCVSIGFTDVTDPDPQDKKNAVYSMVVTDTIRVGESGPLVFTKDAGIDMDSVSFYFGDEEETQKPKKSHGESNRNSTIVSKNIIQTKLRAERPTQVSDGADKTFQRFESYKRDSQLPSRVKDLIIYVDHKAASVIVPILGRPVPFHINTIKNASKSDEGEYAYLRINFLSPGQGVGRKDDQPFEDASAHFVRNLTLRSKDHDRFAQIAKDITELRKNALRREQVKKQMEDVVEQDKLIEIRNRRPIKLPDRNRFHRCPHTYRSNVLIQPTTDAIAQLTEPPFLALTLSEIEVAHLERVQFGLKNFDLVFVFKDFHRPPMHINTIPMENLEGVKDWLDSVDIPFSEGPLNLSWGAIMKTVTSDPYGFFQDGGWSFLGGDSDSEGEDEEEESAFEVSDSEIAADESSEEESGYDDDDASDESEAASEDESDEGADWDELEKEAIRKDKEAARGGHDDGDKPRKRKR</sequence>
<comment type="subcellular location">
    <subcellularLocation>
        <location evidence="10">Nucleus</location>
    </subcellularLocation>
    <subcellularLocation>
        <location evidence="10">Chromosome</location>
    </subcellularLocation>
</comment>
<dbReference type="GO" id="GO:0031491">
    <property type="term" value="F:nucleosome binding"/>
    <property type="evidence" value="ECO:0007669"/>
    <property type="project" value="TreeGrafter"/>
</dbReference>
<evidence type="ECO:0000259" key="13">
    <source>
        <dbReference type="SMART" id="SM01286"/>
    </source>
</evidence>
<dbReference type="CDD" id="cd01091">
    <property type="entry name" value="CDC68-like"/>
    <property type="match status" value="1"/>
</dbReference>
<dbReference type="Pfam" id="PF08512">
    <property type="entry name" value="Rttp106-like_middle"/>
    <property type="match status" value="1"/>
</dbReference>
<dbReference type="SMART" id="SM01286">
    <property type="entry name" value="SPT16"/>
    <property type="match status" value="1"/>
</dbReference>
<accession>F2PZF9</accession>
<dbReference type="GO" id="GO:0006281">
    <property type="term" value="P:DNA repair"/>
    <property type="evidence" value="ECO:0007669"/>
    <property type="project" value="UniProtKB-UniRule"/>
</dbReference>
<dbReference type="PANTHER" id="PTHR13980:SF15">
    <property type="entry name" value="FACT COMPLEX SUBUNIT SPT16"/>
    <property type="match status" value="1"/>
</dbReference>
<keyword evidence="2 10" id="KW-0158">Chromosome</keyword>
<dbReference type="InterPro" id="IPR011993">
    <property type="entry name" value="PH-like_dom_sf"/>
</dbReference>
<dbReference type="HOGENOM" id="CLU_004627_1_0_1"/>
<keyword evidence="8 10" id="KW-0234">DNA repair</keyword>
<dbReference type="Pfam" id="PF21091">
    <property type="entry name" value="SPT16_C"/>
    <property type="match status" value="1"/>
</dbReference>
<dbReference type="Gene3D" id="2.30.29.210">
    <property type="entry name" value="FACT complex subunit Spt16p/Cdc68p"/>
    <property type="match status" value="1"/>
</dbReference>
<dbReference type="Gene3D" id="3.90.230.10">
    <property type="entry name" value="Creatinase/methionine aminopeptidase superfamily"/>
    <property type="match status" value="1"/>
</dbReference>
<evidence type="ECO:0000256" key="4">
    <source>
        <dbReference type="ARBA" id="ARBA00022763"/>
    </source>
</evidence>
<keyword evidence="3 10" id="KW-0235">DNA replication</keyword>
<feature type="compositionally biased region" description="Acidic residues" evidence="11">
    <location>
        <begin position="763"/>
        <end position="822"/>
    </location>
</feature>
<feature type="domain" description="Histone chaperone RTT106/FACT complex subunit SPT16-like middle" evidence="14">
    <location>
        <begin position="639"/>
        <end position="730"/>
    </location>
</feature>
<protein>
    <recommendedName>
        <fullName evidence="10">FACT complex subunit</fullName>
    </recommendedName>
</protein>
<evidence type="ECO:0000256" key="6">
    <source>
        <dbReference type="ARBA" id="ARBA00023054"/>
    </source>
</evidence>
<dbReference type="InterPro" id="IPR048969">
    <property type="entry name" value="FACT_SPT16_C"/>
</dbReference>
<evidence type="ECO:0000256" key="9">
    <source>
        <dbReference type="ARBA" id="ARBA00023242"/>
    </source>
</evidence>
<evidence type="ECO:0000256" key="5">
    <source>
        <dbReference type="ARBA" id="ARBA00023015"/>
    </source>
</evidence>
<evidence type="ECO:0000313" key="16">
    <source>
        <dbReference type="Proteomes" id="UP000009169"/>
    </source>
</evidence>
<comment type="function">
    <text evidence="10">Component of the FACT complex, a general chromatin factor that acts to reorganize nucleosomes. The FACT complex is involved in multiple processes that require DNA as a template such as mRNA elongation, DNA replication and DNA repair. During transcription elongation the FACT complex acts as a histone chaperone that both destabilizes and restores nucleosomal structure. It facilitates the passage of RNA polymerase II and transcription by promoting the dissociation of one histone H2A-H2B dimer from the nucleosome, then subsequently promotes the reestablishment of the nucleosome following the passage of RNA polymerase II.</text>
</comment>
<dbReference type="FunFam" id="2.30.29.210:FF:000001">
    <property type="entry name" value="FACT complex subunit spt16"/>
    <property type="match status" value="1"/>
</dbReference>
<dbReference type="SUPFAM" id="SSF55920">
    <property type="entry name" value="Creatinase/aminopeptidase"/>
    <property type="match status" value="1"/>
</dbReference>
<dbReference type="SMART" id="SM01285">
    <property type="entry name" value="FACT-Spt16_Nlob"/>
    <property type="match status" value="1"/>
</dbReference>
<keyword evidence="7 10" id="KW-0804">Transcription</keyword>
<dbReference type="FunFam" id="3.40.350.10:FF:000006">
    <property type="entry name" value="FACT complex subunit SPT16"/>
    <property type="match status" value="1"/>
</dbReference>
<dbReference type="Pfam" id="PF08644">
    <property type="entry name" value="SPT16"/>
    <property type="match status" value="1"/>
</dbReference>
<evidence type="ECO:0000256" key="3">
    <source>
        <dbReference type="ARBA" id="ARBA00022705"/>
    </source>
</evidence>
<comment type="subunit">
    <text evidence="10">Component of the FACT complex.</text>
</comment>
<dbReference type="InterPro" id="IPR040258">
    <property type="entry name" value="Spt16"/>
</dbReference>
<name>F2PZF9_TRIEC</name>
<evidence type="ECO:0000256" key="10">
    <source>
        <dbReference type="RuleBase" id="RU367052"/>
    </source>
</evidence>
<dbReference type="InterPro" id="IPR033825">
    <property type="entry name" value="Spt16_M24"/>
</dbReference>
<dbReference type="AlphaFoldDB" id="F2PZF9"/>
<dbReference type="SMART" id="SM01287">
    <property type="entry name" value="Rtt106"/>
    <property type="match status" value="1"/>
</dbReference>
<evidence type="ECO:0000256" key="8">
    <source>
        <dbReference type="ARBA" id="ARBA00023204"/>
    </source>
</evidence>
<dbReference type="GO" id="GO:0006260">
    <property type="term" value="P:DNA replication"/>
    <property type="evidence" value="ECO:0007669"/>
    <property type="project" value="UniProtKB-KW"/>
</dbReference>
<dbReference type="Gene3D" id="2.30.29.30">
    <property type="entry name" value="Pleckstrin-homology domain (PH domain)/Phosphotyrosine-binding domain (PTB)"/>
    <property type="match status" value="1"/>
</dbReference>
<comment type="similarity">
    <text evidence="1 10">Belongs to the peptidase M24 family. SPT16 subfamily.</text>
</comment>
<dbReference type="Proteomes" id="UP000009169">
    <property type="component" value="Unassembled WGS sequence"/>
</dbReference>
<feature type="domain" description="FACT complex subunit SPT16 N-terminal lobe" evidence="12">
    <location>
        <begin position="7"/>
        <end position="168"/>
    </location>
</feature>
<dbReference type="OrthoDB" id="10251642at2759"/>
<proteinExistence type="inferred from homology"/>
<keyword evidence="4 10" id="KW-0227">DNA damage</keyword>
<dbReference type="GO" id="GO:0006368">
    <property type="term" value="P:transcription elongation by RNA polymerase II"/>
    <property type="evidence" value="ECO:0007669"/>
    <property type="project" value="TreeGrafter"/>
</dbReference>
<dbReference type="GO" id="GO:0035101">
    <property type="term" value="C:FACT complex"/>
    <property type="evidence" value="ECO:0007669"/>
    <property type="project" value="UniProtKB-UniRule"/>
</dbReference>
<feature type="region of interest" description="Disordered" evidence="11">
    <location>
        <begin position="759"/>
        <end position="848"/>
    </location>
</feature>
<dbReference type="FunFam" id="2.30.29.30:FF:000017">
    <property type="entry name" value="FACT complex subunit SPT16"/>
    <property type="match status" value="1"/>
</dbReference>
<keyword evidence="5 10" id="KW-0805">Transcription regulation</keyword>
<gene>
    <name evidence="15" type="ORF">TEQG_06186</name>
</gene>
<dbReference type="InterPro" id="IPR029148">
    <property type="entry name" value="FACT-SPT16_Nlobe"/>
</dbReference>
<dbReference type="Gene3D" id="3.40.350.10">
    <property type="entry name" value="Creatinase/prolidase N-terminal domain"/>
    <property type="match status" value="1"/>
</dbReference>
<dbReference type="InterPro" id="IPR013953">
    <property type="entry name" value="FACT_SPT16_M"/>
</dbReference>
<evidence type="ECO:0000259" key="14">
    <source>
        <dbReference type="SMART" id="SM01287"/>
    </source>
</evidence>
<evidence type="ECO:0000256" key="7">
    <source>
        <dbReference type="ARBA" id="ARBA00023163"/>
    </source>
</evidence>
<keyword evidence="9 10" id="KW-0539">Nucleus</keyword>